<dbReference type="InterPro" id="IPR020892">
    <property type="entry name" value="Cyclophilin-type_PPIase_CS"/>
</dbReference>
<proteinExistence type="inferred from homology"/>
<comment type="similarity">
    <text evidence="1 4">Belongs to the cyclophilin-type PPIase family.</text>
</comment>
<comment type="catalytic activity">
    <reaction evidence="4">
        <text>[protein]-peptidylproline (omega=180) = [protein]-peptidylproline (omega=0)</text>
        <dbReference type="Rhea" id="RHEA:16237"/>
        <dbReference type="Rhea" id="RHEA-COMP:10747"/>
        <dbReference type="Rhea" id="RHEA-COMP:10748"/>
        <dbReference type="ChEBI" id="CHEBI:83833"/>
        <dbReference type="ChEBI" id="CHEBI:83834"/>
        <dbReference type="EC" id="5.2.1.8"/>
    </reaction>
</comment>
<dbReference type="AlphaFoldDB" id="A0AAE9VMN6"/>
<protein>
    <recommendedName>
        <fullName evidence="4">Peptidyl-prolyl cis-trans isomerase</fullName>
        <shortName evidence="4">PPIase</shortName>
        <ecNumber evidence="4">5.2.1.8</ecNumber>
    </recommendedName>
</protein>
<comment type="function">
    <text evidence="4">PPIases accelerate the folding of proteins. It catalyzes the cis-trans isomerization of proline imidic peptide bonds in oligopeptides.</text>
</comment>
<gene>
    <name evidence="6" type="ORF">O6P33_11465</name>
</gene>
<evidence type="ECO:0000256" key="4">
    <source>
        <dbReference type="RuleBase" id="RU363019"/>
    </source>
</evidence>
<dbReference type="Proteomes" id="UP001212189">
    <property type="component" value="Chromosome"/>
</dbReference>
<dbReference type="KEGG" id="dce:O6P33_11465"/>
<organism evidence="6 7">
    <name type="scientific">Denitrificimonas caeni</name>
    <dbReference type="NCBI Taxonomy" id="521720"/>
    <lineage>
        <taxon>Bacteria</taxon>
        <taxon>Pseudomonadati</taxon>
        <taxon>Pseudomonadota</taxon>
        <taxon>Gammaproteobacteria</taxon>
        <taxon>Pseudomonadales</taxon>
        <taxon>Pseudomonadaceae</taxon>
        <taxon>Denitrificimonas</taxon>
    </lineage>
</organism>
<evidence type="ECO:0000313" key="7">
    <source>
        <dbReference type="Proteomes" id="UP001212189"/>
    </source>
</evidence>
<evidence type="ECO:0000256" key="3">
    <source>
        <dbReference type="ARBA" id="ARBA00023235"/>
    </source>
</evidence>
<keyword evidence="7" id="KW-1185">Reference proteome</keyword>
<dbReference type="SUPFAM" id="SSF50891">
    <property type="entry name" value="Cyclophilin-like"/>
    <property type="match status" value="1"/>
</dbReference>
<dbReference type="PANTHER" id="PTHR43246">
    <property type="entry name" value="PEPTIDYL-PROLYL CIS-TRANS ISOMERASE CYP38, CHLOROPLASTIC"/>
    <property type="match status" value="1"/>
</dbReference>
<dbReference type="RefSeq" id="WP_269817909.1">
    <property type="nucleotide sequence ID" value="NZ_CP114976.1"/>
</dbReference>
<name>A0AAE9VMN6_9GAMM</name>
<dbReference type="EC" id="5.2.1.8" evidence="4"/>
<dbReference type="CDD" id="cd01920">
    <property type="entry name" value="cyclophilin_EcCYP_like"/>
    <property type="match status" value="1"/>
</dbReference>
<feature type="signal peptide" evidence="4">
    <location>
        <begin position="1"/>
        <end position="20"/>
    </location>
</feature>
<feature type="domain" description="PPIase cyclophilin-type" evidence="5">
    <location>
        <begin position="29"/>
        <end position="183"/>
    </location>
</feature>
<dbReference type="GO" id="GO:0003755">
    <property type="term" value="F:peptidyl-prolyl cis-trans isomerase activity"/>
    <property type="evidence" value="ECO:0007669"/>
    <property type="project" value="UniProtKB-UniRule"/>
</dbReference>
<dbReference type="PROSITE" id="PS00170">
    <property type="entry name" value="CSA_PPIASE_1"/>
    <property type="match status" value="1"/>
</dbReference>
<evidence type="ECO:0000256" key="1">
    <source>
        <dbReference type="ARBA" id="ARBA00007365"/>
    </source>
</evidence>
<dbReference type="PROSITE" id="PS50072">
    <property type="entry name" value="CSA_PPIASE_2"/>
    <property type="match status" value="1"/>
</dbReference>
<accession>A0AAE9VMN6</accession>
<reference evidence="6 7" key="1">
    <citation type="submission" date="2022-12" db="EMBL/GenBank/DDBJ databases">
        <title>Coexistence and Characterization of a Novel Tigecycline Resistance gene tet(X) variant and blaNDM-1 in a Pseudomonas caeni Isolate of Chicken Origin.</title>
        <authorList>
            <person name="Lu X."/>
            <person name="Zhang L."/>
            <person name="Li R."/>
            <person name="Wang Z."/>
        </authorList>
    </citation>
    <scope>NUCLEOTIDE SEQUENCE [LARGE SCALE GENOMIC DNA]</scope>
    <source>
        <strain evidence="6 7">CE14</strain>
    </source>
</reference>
<keyword evidence="4" id="KW-0732">Signal</keyword>
<dbReference type="InterPro" id="IPR044665">
    <property type="entry name" value="E_coli_cyclophilin_A-like"/>
</dbReference>
<dbReference type="InterPro" id="IPR029000">
    <property type="entry name" value="Cyclophilin-like_dom_sf"/>
</dbReference>
<sequence>MLKKIFLTGCMLLMAGNLFAADNPHVLIDTSFGEIELELEAEKAPITVNNFLDYVDAERYDGTIFHRVISNFMIQGGGFDRYMQQKATKSAIKNEADNGLKNNRGTVAMARTQAPDSATMQFFINHADNDFLNNSSRDFGYAVFAKVVRGMDVVDQIAQVKTSTYGMHQNVPTDPIVINSIKRIE</sequence>
<dbReference type="InterPro" id="IPR002130">
    <property type="entry name" value="Cyclophilin-type_PPIase_dom"/>
</dbReference>
<dbReference type="Pfam" id="PF00160">
    <property type="entry name" value="Pro_isomerase"/>
    <property type="match status" value="1"/>
</dbReference>
<feature type="chain" id="PRO_5041772511" description="Peptidyl-prolyl cis-trans isomerase" evidence="4">
    <location>
        <begin position="21"/>
        <end position="185"/>
    </location>
</feature>
<evidence type="ECO:0000256" key="2">
    <source>
        <dbReference type="ARBA" id="ARBA00023110"/>
    </source>
</evidence>
<evidence type="ECO:0000259" key="5">
    <source>
        <dbReference type="PROSITE" id="PS50072"/>
    </source>
</evidence>
<dbReference type="Gene3D" id="2.40.100.10">
    <property type="entry name" value="Cyclophilin-like"/>
    <property type="match status" value="1"/>
</dbReference>
<evidence type="ECO:0000313" key="6">
    <source>
        <dbReference type="EMBL" id="WBE24966.1"/>
    </source>
</evidence>
<dbReference type="PRINTS" id="PR00153">
    <property type="entry name" value="CSAPPISMRASE"/>
</dbReference>
<keyword evidence="3 4" id="KW-0413">Isomerase</keyword>
<dbReference type="GO" id="GO:0006457">
    <property type="term" value="P:protein folding"/>
    <property type="evidence" value="ECO:0007669"/>
    <property type="project" value="InterPro"/>
</dbReference>
<dbReference type="EMBL" id="CP114976">
    <property type="protein sequence ID" value="WBE24966.1"/>
    <property type="molecule type" value="Genomic_DNA"/>
</dbReference>
<keyword evidence="2 4" id="KW-0697">Rotamase</keyword>